<dbReference type="Proteomes" id="UP000192276">
    <property type="component" value="Unassembled WGS sequence"/>
</dbReference>
<reference evidence="3" key="1">
    <citation type="submission" date="2016-04" db="EMBL/GenBank/DDBJ databases">
        <authorList>
            <person name="Chen L."/>
            <person name="Zhuang W."/>
            <person name="Wang G."/>
        </authorList>
    </citation>
    <scope>NUCLEOTIDE SEQUENCE [LARGE SCALE GENOMIC DNA]</scope>
    <source>
        <strain evidence="3">208</strain>
    </source>
</reference>
<accession>A0A1V9F5K0</accession>
<proteinExistence type="predicted"/>
<keyword evidence="3" id="KW-1185">Reference proteome</keyword>
<sequence length="569" mass="65064">MTIDQLKQLKESEDHIEFKEAKHNFPFGGGSSTKQADRRKCFLGYVTALANKGGGKLVFGMTDAFPHEVVGSDFGLHRMGAIVNDTLIHLGIRIHYDELFEENKRVLIVYVSSRPVGRLMKFEGVALMRTGESLRNMTDDEMFHILSEQEPDFSAKTCSDLTIEDLDESAIGIMKEAYARKQMNPDFQTLSTTQILSDLKLLVQGRLNYAALILLGKKETIENLLPNARIIWEFRYFESSIPYEQRQVISGPLFVAIDDIWQLINVRNGQTMIESEVYIFGIMHFNETVIREAVLNAIAHRDYSITSEVVIKQYPQKIKIINPGGFPKGVNINNLLTVSSTPRSRLMAEVMEKTGLVERSGQGIDKIYSITLSEGKHEPDYTDSNLFQVTLVLDSTNLDKEFYIFLNNIQRKHLPHKKLAVDVIIALHRIKNNQSNEINSTILNWLKDHQIIKRSRGNALKYLLSDEYKQIKEKEQKIGTRYVVQEVERLIAALQGKVLKIGELEQMLKGFLNRNKIKYIINKLLLDKVIVAEGTGRGTRYKLENKFNDLQNDELIYNVVSYLDQSTEP</sequence>
<protein>
    <recommendedName>
        <fullName evidence="1">Schlafen AlbA-2 domain-containing protein</fullName>
    </recommendedName>
</protein>
<dbReference type="PANTHER" id="PTHR30595">
    <property type="entry name" value="GLPR-RELATED TRANSCRIPTIONAL REPRESSOR"/>
    <property type="match status" value="1"/>
</dbReference>
<dbReference type="STRING" id="550983.A4R26_06230"/>
<evidence type="ECO:0000313" key="3">
    <source>
        <dbReference type="Proteomes" id="UP000192276"/>
    </source>
</evidence>
<gene>
    <name evidence="2" type="ORF">A4R26_06230</name>
</gene>
<dbReference type="RefSeq" id="WP_081169451.1">
    <property type="nucleotide sequence ID" value="NZ_LWBP01000210.1"/>
</dbReference>
<evidence type="ECO:0000259" key="1">
    <source>
        <dbReference type="Pfam" id="PF04326"/>
    </source>
</evidence>
<dbReference type="AlphaFoldDB" id="A0A1V9F5K0"/>
<name>A0A1V9F5K0_9BACT</name>
<dbReference type="Gene3D" id="3.30.565.60">
    <property type="match status" value="1"/>
</dbReference>
<comment type="caution">
    <text evidence="2">The sequence shown here is derived from an EMBL/GenBank/DDBJ whole genome shotgun (WGS) entry which is preliminary data.</text>
</comment>
<dbReference type="Pfam" id="PF04326">
    <property type="entry name" value="SLFN_AlbA_2"/>
    <property type="match status" value="1"/>
</dbReference>
<organism evidence="2 3">
    <name type="scientific">Niastella populi</name>
    <dbReference type="NCBI Taxonomy" id="550983"/>
    <lineage>
        <taxon>Bacteria</taxon>
        <taxon>Pseudomonadati</taxon>
        <taxon>Bacteroidota</taxon>
        <taxon>Chitinophagia</taxon>
        <taxon>Chitinophagales</taxon>
        <taxon>Chitinophagaceae</taxon>
        <taxon>Niastella</taxon>
    </lineage>
</organism>
<dbReference type="InterPro" id="IPR038461">
    <property type="entry name" value="Schlafen_AlbA_2_dom_sf"/>
</dbReference>
<dbReference type="OrthoDB" id="613884at2"/>
<dbReference type="InterPro" id="IPR007421">
    <property type="entry name" value="Schlafen_AlbA_2_dom"/>
</dbReference>
<dbReference type="Gene3D" id="3.30.950.30">
    <property type="entry name" value="Schlafen, AAA domain"/>
    <property type="match status" value="1"/>
</dbReference>
<dbReference type="EMBL" id="LWBP01000210">
    <property type="protein sequence ID" value="OQP53571.1"/>
    <property type="molecule type" value="Genomic_DNA"/>
</dbReference>
<evidence type="ECO:0000313" key="2">
    <source>
        <dbReference type="EMBL" id="OQP53571.1"/>
    </source>
</evidence>
<dbReference type="PANTHER" id="PTHR30595:SF6">
    <property type="entry name" value="SCHLAFEN ALBA-2 DOMAIN-CONTAINING PROTEIN"/>
    <property type="match status" value="1"/>
</dbReference>
<dbReference type="Pfam" id="PF13749">
    <property type="entry name" value="HATPase_c_4"/>
    <property type="match status" value="1"/>
</dbReference>
<feature type="domain" description="Schlafen AlbA-2" evidence="1">
    <location>
        <begin position="15"/>
        <end position="137"/>
    </location>
</feature>
<dbReference type="InterPro" id="IPR038475">
    <property type="entry name" value="RecG_C_sf"/>
</dbReference>